<evidence type="ECO:0000313" key="3">
    <source>
        <dbReference type="Proteomes" id="UP000183567"/>
    </source>
</evidence>
<organism evidence="2 3">
    <name type="scientific">Rhizopogon vesiculosus</name>
    <dbReference type="NCBI Taxonomy" id="180088"/>
    <lineage>
        <taxon>Eukaryota</taxon>
        <taxon>Fungi</taxon>
        <taxon>Dikarya</taxon>
        <taxon>Basidiomycota</taxon>
        <taxon>Agaricomycotina</taxon>
        <taxon>Agaricomycetes</taxon>
        <taxon>Agaricomycetidae</taxon>
        <taxon>Boletales</taxon>
        <taxon>Suillineae</taxon>
        <taxon>Rhizopogonaceae</taxon>
        <taxon>Rhizopogon</taxon>
    </lineage>
</organism>
<evidence type="ECO:0000256" key="1">
    <source>
        <dbReference type="SAM" id="SignalP"/>
    </source>
</evidence>
<proteinExistence type="predicted"/>
<dbReference type="Proteomes" id="UP000183567">
    <property type="component" value="Unassembled WGS sequence"/>
</dbReference>
<comment type="caution">
    <text evidence="2">The sequence shown here is derived from an EMBL/GenBank/DDBJ whole genome shotgun (WGS) entry which is preliminary data.</text>
</comment>
<accession>A0A1J8RBK8</accession>
<evidence type="ECO:0000313" key="2">
    <source>
        <dbReference type="EMBL" id="OJA21268.1"/>
    </source>
</evidence>
<protein>
    <recommendedName>
        <fullName evidence="4">Hydrophobin</fullName>
    </recommendedName>
</protein>
<keyword evidence="1" id="KW-0732">Signal</keyword>
<gene>
    <name evidence="2" type="ORF">AZE42_02540</name>
</gene>
<keyword evidence="3" id="KW-1185">Reference proteome</keyword>
<dbReference type="AlphaFoldDB" id="A0A1J8RBK8"/>
<sequence>MYFYGTVLTLAALTAGVSALPPRSITARNTSNDVTAVQDGQASGESINGGNCLSLGCLSTLIETGTDYAEAGGLESLGSLQSNAIESNIAGAGGLGSLDSSLAKAIETNNAGAGGLGSLGSSLSEAIESNIARAGGLGSLGAIPQVGKSVSAKFGSTGRPSAGDVYSAVGGSAPGGSINDLNSSLIELDTSKLCILWGLTGRERVETCFERRGGQRSAHILDSHPRS</sequence>
<feature type="signal peptide" evidence="1">
    <location>
        <begin position="1"/>
        <end position="19"/>
    </location>
</feature>
<evidence type="ECO:0008006" key="4">
    <source>
        <dbReference type="Google" id="ProtNLM"/>
    </source>
</evidence>
<name>A0A1J8RBK8_9AGAM</name>
<reference evidence="2 3" key="1">
    <citation type="submission" date="2016-03" db="EMBL/GenBank/DDBJ databases">
        <title>Comparative genomics of the ectomycorrhizal sister species Rhizopogon vinicolor and Rhizopogon vesiculosus (Basidiomycota: Boletales) reveals a divergence of the mating type B locus.</title>
        <authorList>
            <person name="Mujic A.B."/>
            <person name="Kuo A."/>
            <person name="Tritt A."/>
            <person name="Lipzen A."/>
            <person name="Chen C."/>
            <person name="Johnson J."/>
            <person name="Sharma A."/>
            <person name="Barry K."/>
            <person name="Grigoriev I.V."/>
            <person name="Spatafora J.W."/>
        </authorList>
    </citation>
    <scope>NUCLEOTIDE SEQUENCE [LARGE SCALE GENOMIC DNA]</scope>
    <source>
        <strain evidence="2 3">AM-OR11-056</strain>
    </source>
</reference>
<dbReference type="EMBL" id="LVVM01000230">
    <property type="protein sequence ID" value="OJA21268.1"/>
    <property type="molecule type" value="Genomic_DNA"/>
</dbReference>
<feature type="chain" id="PRO_5012476030" description="Hydrophobin" evidence="1">
    <location>
        <begin position="20"/>
        <end position="227"/>
    </location>
</feature>
<dbReference type="OrthoDB" id="2687406at2759"/>